<dbReference type="EMBL" id="JAPEIS010000003">
    <property type="protein sequence ID" value="KAJ8068144.1"/>
    <property type="molecule type" value="Genomic_DNA"/>
</dbReference>
<dbReference type="GO" id="GO:0000981">
    <property type="term" value="F:DNA-binding transcription factor activity, RNA polymerase II-specific"/>
    <property type="evidence" value="ECO:0007669"/>
    <property type="project" value="InterPro"/>
</dbReference>
<evidence type="ECO:0000259" key="3">
    <source>
        <dbReference type="PROSITE" id="PS50048"/>
    </source>
</evidence>
<dbReference type="AlphaFoldDB" id="A0A9X0ASK9"/>
<feature type="domain" description="Zn(2)-C6 fungal-type" evidence="3">
    <location>
        <begin position="252"/>
        <end position="282"/>
    </location>
</feature>
<proteinExistence type="predicted"/>
<evidence type="ECO:0000313" key="5">
    <source>
        <dbReference type="Proteomes" id="UP001152300"/>
    </source>
</evidence>
<dbReference type="InterPro" id="IPR001138">
    <property type="entry name" value="Zn2Cys6_DnaBD"/>
</dbReference>
<protein>
    <recommendedName>
        <fullName evidence="3">Zn(2)-C6 fungal-type domain-containing protein</fullName>
    </recommendedName>
</protein>
<name>A0A9X0ASK9_9HELO</name>
<gene>
    <name evidence="4" type="ORF">OCU04_003715</name>
</gene>
<dbReference type="Proteomes" id="UP001152300">
    <property type="component" value="Unassembled WGS sequence"/>
</dbReference>
<dbReference type="SMART" id="SM00066">
    <property type="entry name" value="GAL4"/>
    <property type="match status" value="1"/>
</dbReference>
<evidence type="ECO:0000256" key="2">
    <source>
        <dbReference type="SAM" id="MobiDB-lite"/>
    </source>
</evidence>
<dbReference type="CDD" id="cd00067">
    <property type="entry name" value="GAL4"/>
    <property type="match status" value="1"/>
</dbReference>
<accession>A0A9X0ASK9</accession>
<sequence>MGRTKSKPIDTSKLKSINGASTTSSGNFGRLDVAEDRVIRCTTQPPFLTFNNSGVIGSIHEVHRRVEHSECIDFRSTWVSQCLLQEEEEWIAGQCAHGVPGNRQLRMKRTAGKNKAPAQQDELIRKYMEPSDEINPHPKHVTNAIDNRPKQVEFPPVVDTINRLAGQMEGKRINGRMSLLEYWREDSHDDTVPRGRSGSLSTIIDVDVDDLEAGEPFSSGGSEHYIAPSHRPHAPAPTPRATLAVTTASVRACVNCYERHVGCDRGLPRCSACATSNANCVYPDVSPPG</sequence>
<dbReference type="GO" id="GO:0008270">
    <property type="term" value="F:zinc ion binding"/>
    <property type="evidence" value="ECO:0007669"/>
    <property type="project" value="InterPro"/>
</dbReference>
<evidence type="ECO:0000313" key="4">
    <source>
        <dbReference type="EMBL" id="KAJ8068144.1"/>
    </source>
</evidence>
<reference evidence="4" key="1">
    <citation type="submission" date="2022-11" db="EMBL/GenBank/DDBJ databases">
        <title>Genome Resource of Sclerotinia nivalis Strain SnTB1, a Plant Pathogen Isolated from American Ginseng.</title>
        <authorList>
            <person name="Fan S."/>
        </authorList>
    </citation>
    <scope>NUCLEOTIDE SEQUENCE</scope>
    <source>
        <strain evidence="4">SnTB1</strain>
    </source>
</reference>
<feature type="region of interest" description="Disordered" evidence="2">
    <location>
        <begin position="1"/>
        <end position="21"/>
    </location>
</feature>
<keyword evidence="1" id="KW-0539">Nucleus</keyword>
<dbReference type="Pfam" id="PF00172">
    <property type="entry name" value="Zn_clus"/>
    <property type="match status" value="1"/>
</dbReference>
<dbReference type="OrthoDB" id="3503953at2759"/>
<dbReference type="InterPro" id="IPR036864">
    <property type="entry name" value="Zn2-C6_fun-type_DNA-bd_sf"/>
</dbReference>
<dbReference type="SUPFAM" id="SSF57701">
    <property type="entry name" value="Zn2/Cys6 DNA-binding domain"/>
    <property type="match status" value="1"/>
</dbReference>
<evidence type="ECO:0000256" key="1">
    <source>
        <dbReference type="ARBA" id="ARBA00023242"/>
    </source>
</evidence>
<comment type="caution">
    <text evidence="4">The sequence shown here is derived from an EMBL/GenBank/DDBJ whole genome shotgun (WGS) entry which is preliminary data.</text>
</comment>
<dbReference type="PROSITE" id="PS50048">
    <property type="entry name" value="ZN2_CY6_FUNGAL_2"/>
    <property type="match status" value="1"/>
</dbReference>
<keyword evidence="5" id="KW-1185">Reference proteome</keyword>
<dbReference type="Gene3D" id="4.10.240.10">
    <property type="entry name" value="Zn(2)-C6 fungal-type DNA-binding domain"/>
    <property type="match status" value="1"/>
</dbReference>
<organism evidence="4 5">
    <name type="scientific">Sclerotinia nivalis</name>
    <dbReference type="NCBI Taxonomy" id="352851"/>
    <lineage>
        <taxon>Eukaryota</taxon>
        <taxon>Fungi</taxon>
        <taxon>Dikarya</taxon>
        <taxon>Ascomycota</taxon>
        <taxon>Pezizomycotina</taxon>
        <taxon>Leotiomycetes</taxon>
        <taxon>Helotiales</taxon>
        <taxon>Sclerotiniaceae</taxon>
        <taxon>Sclerotinia</taxon>
    </lineage>
</organism>